<dbReference type="GO" id="GO:0004065">
    <property type="term" value="F:arylsulfatase activity"/>
    <property type="evidence" value="ECO:0007669"/>
    <property type="project" value="TreeGrafter"/>
</dbReference>
<accession>A0A934VM90</accession>
<evidence type="ECO:0000256" key="7">
    <source>
        <dbReference type="SAM" id="SignalP"/>
    </source>
</evidence>
<dbReference type="PANTHER" id="PTHR42693">
    <property type="entry name" value="ARYLSULFATASE FAMILY MEMBER"/>
    <property type="match status" value="1"/>
</dbReference>
<keyword evidence="6" id="KW-0106">Calcium</keyword>
<dbReference type="InterPro" id="IPR024607">
    <property type="entry name" value="Sulfatase_CS"/>
</dbReference>
<evidence type="ECO:0000259" key="8">
    <source>
        <dbReference type="Pfam" id="PF00884"/>
    </source>
</evidence>
<dbReference type="GO" id="GO:0046872">
    <property type="term" value="F:metal ion binding"/>
    <property type="evidence" value="ECO:0007669"/>
    <property type="project" value="UniProtKB-KW"/>
</dbReference>
<feature type="signal peptide" evidence="7">
    <location>
        <begin position="1"/>
        <end position="23"/>
    </location>
</feature>
<keyword evidence="10" id="KW-1185">Reference proteome</keyword>
<gene>
    <name evidence="9" type="ORF">JIN87_17100</name>
</gene>
<comment type="caution">
    <text evidence="9">The sequence shown here is derived from an EMBL/GenBank/DDBJ whole genome shotgun (WGS) entry which is preliminary data.</text>
</comment>
<dbReference type="Gene3D" id="3.40.720.10">
    <property type="entry name" value="Alkaline Phosphatase, subunit A"/>
    <property type="match status" value="1"/>
</dbReference>
<comment type="cofactor">
    <cofactor evidence="1">
        <name>Ca(2+)</name>
        <dbReference type="ChEBI" id="CHEBI:29108"/>
    </cofactor>
</comment>
<dbReference type="InterPro" id="IPR050738">
    <property type="entry name" value="Sulfatase"/>
</dbReference>
<keyword evidence="5" id="KW-0378">Hydrolase</keyword>
<dbReference type="PROSITE" id="PS00523">
    <property type="entry name" value="SULFATASE_1"/>
    <property type="match status" value="1"/>
</dbReference>
<evidence type="ECO:0000313" key="9">
    <source>
        <dbReference type="EMBL" id="MBK1878601.1"/>
    </source>
</evidence>
<feature type="chain" id="PRO_5037267421" evidence="7">
    <location>
        <begin position="24"/>
        <end position="458"/>
    </location>
</feature>
<evidence type="ECO:0000256" key="3">
    <source>
        <dbReference type="ARBA" id="ARBA00022723"/>
    </source>
</evidence>
<name>A0A934VM90_9BACT</name>
<protein>
    <submittedName>
        <fullName evidence="9">Sulfatase</fullName>
    </submittedName>
</protein>
<reference evidence="9" key="1">
    <citation type="submission" date="2021-01" db="EMBL/GenBank/DDBJ databases">
        <title>Modified the classification status of verrucomicrobia.</title>
        <authorList>
            <person name="Feng X."/>
        </authorList>
    </citation>
    <scope>NUCLEOTIDE SEQUENCE</scope>
    <source>
        <strain evidence="9">KCTC 13126</strain>
    </source>
</reference>
<evidence type="ECO:0000313" key="10">
    <source>
        <dbReference type="Proteomes" id="UP000617628"/>
    </source>
</evidence>
<dbReference type="PANTHER" id="PTHR42693:SF42">
    <property type="entry name" value="ARYLSULFATASE G"/>
    <property type="match status" value="1"/>
</dbReference>
<evidence type="ECO:0000256" key="5">
    <source>
        <dbReference type="ARBA" id="ARBA00022801"/>
    </source>
</evidence>
<evidence type="ECO:0000256" key="2">
    <source>
        <dbReference type="ARBA" id="ARBA00008779"/>
    </source>
</evidence>
<dbReference type="RefSeq" id="WP_200356813.1">
    <property type="nucleotide sequence ID" value="NZ_JAENIL010000032.1"/>
</dbReference>
<dbReference type="CDD" id="cd16144">
    <property type="entry name" value="ARS_like"/>
    <property type="match status" value="1"/>
</dbReference>
<dbReference type="EMBL" id="JAENIL010000032">
    <property type="protein sequence ID" value="MBK1878601.1"/>
    <property type="molecule type" value="Genomic_DNA"/>
</dbReference>
<keyword evidence="3" id="KW-0479">Metal-binding</keyword>
<dbReference type="AlphaFoldDB" id="A0A934VM90"/>
<evidence type="ECO:0000256" key="6">
    <source>
        <dbReference type="ARBA" id="ARBA00022837"/>
    </source>
</evidence>
<organism evidence="9 10">
    <name type="scientific">Pelagicoccus mobilis</name>
    <dbReference type="NCBI Taxonomy" id="415221"/>
    <lineage>
        <taxon>Bacteria</taxon>
        <taxon>Pseudomonadati</taxon>
        <taxon>Verrucomicrobiota</taxon>
        <taxon>Opitutia</taxon>
        <taxon>Puniceicoccales</taxon>
        <taxon>Pelagicoccaceae</taxon>
        <taxon>Pelagicoccus</taxon>
    </lineage>
</organism>
<dbReference type="Gene3D" id="3.30.1120.10">
    <property type="match status" value="1"/>
</dbReference>
<dbReference type="Pfam" id="PF00884">
    <property type="entry name" value="Sulfatase"/>
    <property type="match status" value="1"/>
</dbReference>
<sequence>MNPPIKLIATATLALLSCLPLQAKEQPNIVLLFVDDMGWSDLGYRNPDVFESPNIDALAHEGLDFQQAYIPTPTCSPSRATLVTGKHPARIKMVRHIPTAANKNGFDKFGRTEEPTSLWPTDPAQFPIPNWLHLEHTTYAEALKELGYYNLFVGKWHLGHEPYHPIHQGWDQQIGTSNWGHPKGFNPPYFVNSEVYKGEKERYLTDKLTDETVDFISDYDKDQPFMLSLWYYTVHGPHDGRADYVKHFQEKGLEGRYAHYAAMVKSLDDSVGRIRQAITDKGIEKETIVIFLSDQGGMFDNSPFHGGKRHDTLFEGGARVPFVFHWPGVTKSGSENNSVVQSTDLFPTLVEIAGGDVSKFQDLDGTSLLSTIKKNKLLKRGEPIYGYRAYEDLYASVREGDWKLLAYRSGKLQLFNISQDKGETNDLAAQHPEKVQKLTVKLIKWENEMEVEQYSGVQ</sequence>
<dbReference type="InterPro" id="IPR000917">
    <property type="entry name" value="Sulfatase_N"/>
</dbReference>
<dbReference type="InterPro" id="IPR017850">
    <property type="entry name" value="Alkaline_phosphatase_core_sf"/>
</dbReference>
<evidence type="ECO:0000256" key="1">
    <source>
        <dbReference type="ARBA" id="ARBA00001913"/>
    </source>
</evidence>
<dbReference type="SUPFAM" id="SSF53649">
    <property type="entry name" value="Alkaline phosphatase-like"/>
    <property type="match status" value="1"/>
</dbReference>
<comment type="similarity">
    <text evidence="2">Belongs to the sulfatase family.</text>
</comment>
<proteinExistence type="inferred from homology"/>
<evidence type="ECO:0000256" key="4">
    <source>
        <dbReference type="ARBA" id="ARBA00022729"/>
    </source>
</evidence>
<dbReference type="Proteomes" id="UP000617628">
    <property type="component" value="Unassembled WGS sequence"/>
</dbReference>
<feature type="domain" description="Sulfatase N-terminal" evidence="8">
    <location>
        <begin position="27"/>
        <end position="354"/>
    </location>
</feature>
<dbReference type="PROSITE" id="PS51257">
    <property type="entry name" value="PROKAR_LIPOPROTEIN"/>
    <property type="match status" value="1"/>
</dbReference>
<keyword evidence="4 7" id="KW-0732">Signal</keyword>